<proteinExistence type="predicted"/>
<dbReference type="EMBL" id="JBHULS010000012">
    <property type="protein sequence ID" value="MFD2552717.1"/>
    <property type="molecule type" value="Genomic_DNA"/>
</dbReference>
<protein>
    <submittedName>
        <fullName evidence="1">Uncharacterized protein</fullName>
    </submittedName>
</protein>
<evidence type="ECO:0000313" key="1">
    <source>
        <dbReference type="EMBL" id="MFD2552717.1"/>
    </source>
</evidence>
<sequence length="324" mass="37757">MKKTLRQTLTLGFLLIGITVFGQEFNFDIHNTTLNEYLEMEQNLGSEQIPNIRNHVSAENAQPIKFKREQKVISDLVGHYYFKKKDSTMSYILYEWDESLLTLKANTNDKKSKKYQKALIRKFNEMEKMIADIYGEPVSEGDLTDLKIANDNIKGGLKKNVKWFPNDSTEIEMYANVSNYYEKRGMATTSPTHRIRLYIRNTKKEERVTPELTEERIDSLNVISKKFIVALKDENFTKSKSYLSEMIIDQVTDEQINVLISGIEFDREIELIYSGIQMAMNGKAFAMLQYKYKDDQNSPPKEMIKVIFDDKNKIVGIQPMKMQN</sequence>
<keyword evidence="2" id="KW-1185">Reference proteome</keyword>
<gene>
    <name evidence="1" type="ORF">ACFSQP_12955</name>
</gene>
<accession>A0ABW5KYN6</accession>
<name>A0ABW5KYN6_9FLAO</name>
<dbReference type="RefSeq" id="WP_376895182.1">
    <property type="nucleotide sequence ID" value="NZ_JBHULS010000012.1"/>
</dbReference>
<dbReference type="Proteomes" id="UP001597472">
    <property type="component" value="Unassembled WGS sequence"/>
</dbReference>
<reference evidence="2" key="1">
    <citation type="journal article" date="2019" name="Int. J. Syst. Evol. Microbiol.">
        <title>The Global Catalogue of Microorganisms (GCM) 10K type strain sequencing project: providing services to taxonomists for standard genome sequencing and annotation.</title>
        <authorList>
            <consortium name="The Broad Institute Genomics Platform"/>
            <consortium name="The Broad Institute Genome Sequencing Center for Infectious Disease"/>
            <person name="Wu L."/>
            <person name="Ma J."/>
        </authorList>
    </citation>
    <scope>NUCLEOTIDE SEQUENCE [LARGE SCALE GENOMIC DNA]</scope>
    <source>
        <strain evidence="2">KCTC 42587</strain>
    </source>
</reference>
<evidence type="ECO:0000313" key="2">
    <source>
        <dbReference type="Proteomes" id="UP001597472"/>
    </source>
</evidence>
<comment type="caution">
    <text evidence="1">The sequence shown here is derived from an EMBL/GenBank/DDBJ whole genome shotgun (WGS) entry which is preliminary data.</text>
</comment>
<organism evidence="1 2">
    <name type="scientific">Bizionia sediminis</name>
    <dbReference type="NCBI Taxonomy" id="1737064"/>
    <lineage>
        <taxon>Bacteria</taxon>
        <taxon>Pseudomonadati</taxon>
        <taxon>Bacteroidota</taxon>
        <taxon>Flavobacteriia</taxon>
        <taxon>Flavobacteriales</taxon>
        <taxon>Flavobacteriaceae</taxon>
        <taxon>Bizionia</taxon>
    </lineage>
</organism>